<dbReference type="GO" id="GO:0016757">
    <property type="term" value="F:glycosyltransferase activity"/>
    <property type="evidence" value="ECO:0007669"/>
    <property type="project" value="UniProtKB-KW"/>
</dbReference>
<evidence type="ECO:0000313" key="9">
    <source>
        <dbReference type="Proteomes" id="UP000216020"/>
    </source>
</evidence>
<dbReference type="CDD" id="cd03823">
    <property type="entry name" value="GT4_ExpE7-like"/>
    <property type="match status" value="1"/>
</dbReference>
<evidence type="ECO:0000313" key="8">
    <source>
        <dbReference type="EMBL" id="OZI32036.1"/>
    </source>
</evidence>
<accession>A0A261S3X3</accession>
<dbReference type="Pfam" id="PF00534">
    <property type="entry name" value="Glycos_transf_1"/>
    <property type="match status" value="1"/>
</dbReference>
<gene>
    <name evidence="8" type="ORF">CAL29_29825</name>
</gene>
<evidence type="ECO:0000256" key="1">
    <source>
        <dbReference type="ARBA" id="ARBA00009481"/>
    </source>
</evidence>
<reference evidence="9" key="1">
    <citation type="submission" date="2017-05" db="EMBL/GenBank/DDBJ databases">
        <title>Complete and WGS of Bordetella genogroups.</title>
        <authorList>
            <person name="Spilker T."/>
            <person name="Lipuma J."/>
        </authorList>
    </citation>
    <scope>NUCLEOTIDE SEQUENCE [LARGE SCALE GENOMIC DNA]</scope>
    <source>
        <strain evidence="9">AU16122</strain>
    </source>
</reference>
<protein>
    <recommendedName>
        <fullName evidence="10">Glycosyl transferase</fullName>
    </recommendedName>
</protein>
<keyword evidence="9" id="KW-1185">Reference proteome</keyword>
<feature type="domain" description="Glycosyl transferase family 1" evidence="5">
    <location>
        <begin position="742"/>
        <end position="887"/>
    </location>
</feature>
<evidence type="ECO:0000259" key="7">
    <source>
        <dbReference type="Pfam" id="PF13579"/>
    </source>
</evidence>
<dbReference type="Pfam" id="PF13524">
    <property type="entry name" value="Glyco_trans_1_2"/>
    <property type="match status" value="1"/>
</dbReference>
<evidence type="ECO:0008006" key="10">
    <source>
        <dbReference type="Google" id="ProtNLM"/>
    </source>
</evidence>
<keyword evidence="2" id="KW-0328">Glycosyltransferase</keyword>
<keyword evidence="4" id="KW-0175">Coiled coil</keyword>
<evidence type="ECO:0000256" key="3">
    <source>
        <dbReference type="ARBA" id="ARBA00022679"/>
    </source>
</evidence>
<feature type="domain" description="Spore protein YkvP/CgeB glycosyl transferase-like" evidence="6">
    <location>
        <begin position="353"/>
        <end position="490"/>
    </location>
</feature>
<dbReference type="EMBL" id="NEVM01000005">
    <property type="protein sequence ID" value="OZI32036.1"/>
    <property type="molecule type" value="Genomic_DNA"/>
</dbReference>
<dbReference type="OrthoDB" id="7593532at2"/>
<dbReference type="InterPro" id="IPR055259">
    <property type="entry name" value="YkvP/CgeB_Glyco_trans-like"/>
</dbReference>
<evidence type="ECO:0000259" key="6">
    <source>
        <dbReference type="Pfam" id="PF13524"/>
    </source>
</evidence>
<dbReference type="Proteomes" id="UP000216020">
    <property type="component" value="Unassembled WGS sequence"/>
</dbReference>
<dbReference type="Pfam" id="PF13579">
    <property type="entry name" value="Glyco_trans_4_4"/>
    <property type="match status" value="1"/>
</dbReference>
<proteinExistence type="inferred from homology"/>
<organism evidence="8 9">
    <name type="scientific">Bordetella genomosp. 10</name>
    <dbReference type="NCBI Taxonomy" id="1416804"/>
    <lineage>
        <taxon>Bacteria</taxon>
        <taxon>Pseudomonadati</taxon>
        <taxon>Pseudomonadota</taxon>
        <taxon>Betaproteobacteria</taxon>
        <taxon>Burkholderiales</taxon>
        <taxon>Alcaligenaceae</taxon>
        <taxon>Bordetella</taxon>
    </lineage>
</organism>
<dbReference type="AlphaFoldDB" id="A0A261S3X3"/>
<keyword evidence="3" id="KW-0808">Transferase</keyword>
<evidence type="ECO:0000259" key="5">
    <source>
        <dbReference type="Pfam" id="PF00534"/>
    </source>
</evidence>
<dbReference type="Gene3D" id="3.40.50.2000">
    <property type="entry name" value="Glycogen Phosphorylase B"/>
    <property type="match status" value="3"/>
</dbReference>
<dbReference type="PANTHER" id="PTHR12526:SF640">
    <property type="entry name" value="COLANIC ACID BIOSYNTHESIS GLYCOSYLTRANSFERASE WCAL-RELATED"/>
    <property type="match status" value="1"/>
</dbReference>
<comment type="similarity">
    <text evidence="1">Belongs to the glycosyltransferase group 1 family. Glycosyltransferase 4 subfamily.</text>
</comment>
<evidence type="ECO:0000256" key="2">
    <source>
        <dbReference type="ARBA" id="ARBA00022676"/>
    </source>
</evidence>
<comment type="caution">
    <text evidence="8">The sequence shown here is derived from an EMBL/GenBank/DDBJ whole genome shotgun (WGS) entry which is preliminary data.</text>
</comment>
<dbReference type="PANTHER" id="PTHR12526">
    <property type="entry name" value="GLYCOSYLTRANSFERASE"/>
    <property type="match status" value="1"/>
</dbReference>
<feature type="domain" description="Glycosyltransferase subfamily 4-like N-terminal" evidence="7">
    <location>
        <begin position="531"/>
        <end position="725"/>
    </location>
</feature>
<dbReference type="InterPro" id="IPR001296">
    <property type="entry name" value="Glyco_trans_1"/>
</dbReference>
<feature type="coiled-coil region" evidence="4">
    <location>
        <begin position="20"/>
        <end position="47"/>
    </location>
</feature>
<name>A0A261S3X3_9BORD</name>
<dbReference type="SUPFAM" id="SSF53756">
    <property type="entry name" value="UDP-Glycosyltransferase/glycogen phosphorylase"/>
    <property type="match status" value="2"/>
</dbReference>
<dbReference type="InterPro" id="IPR028098">
    <property type="entry name" value="Glyco_trans_4-like_N"/>
</dbReference>
<evidence type="ECO:0000256" key="4">
    <source>
        <dbReference type="SAM" id="Coils"/>
    </source>
</evidence>
<sequence>MSSIRTEPGHMPPDDEKTQLAILQDQLEAAEARYERAMRDLERMRRAFARTGGSASSRELQRLRHEITVMRNSNIWRATAPVRFVLDTVKRPKAAVARLRNLLMLVRHSAATDGWPATLKKIEMKLGRHFGGVGRAKGAAMKPLQRLGAPAPARLVFRVLLIAETTLPQCFKYRVLQKQKMIEQLGYECTIVSWRNPDECMHELQTHALAILYRTPSFPEVMKMIAEARQLGVPTLWEVDDLIFDADKYSTNANLKDLHTAEMEHLLRDANLYRQAMVACDGCIASTPALATAMLESGSKQAYVIENALDVDTLRIAEAIGRNGAKPVDGFVRIVYGSGTRTHDTDFRQIAPAILQVMRNHENVRLRIIGHLRLSVDFEAYEGRIERYPLSDYATYLNLLSECDINIAPLEDSVFSDAKSNIKFLEGAIVGLPTVCSPRSAFKAAITDGLDSYLADGVAEWREALEKLVTDPQLRKDMGVRARERALDGYGHLGIGTRQVLPVLKQFERPDTRPKLRVLAVNIFFEPRSFGGATVVAEEMAKSLGQREDIEYSVFTTLPTERADAYQIVRYDAKGSVVFGMGLPPEGDRTFDYDNPQVYGAFMQAIRALQPNVVHLHCIQGMGAGLVDICQAEGIPYAVTLHDAWWICARQFMITPANRYCYQTTINLDVCSAHCISRLENEPRQDRLREALMGADLLLSPSVFFRELYIQNGFDPDRVVVNKNGVKPRAHPRLAPKGENRKLRFGYVGGDSYIKGAPLIKKFFSSTPHTNYELVVVDNALNLGMHSISAKLWACTGTLKVVPAFTQETIDDFFDSIDVLLFPTQWKESFGLAVREALLRDVWVVATDAGGVAEDIVDGENGSIIPFDDKGEQLAVVLSALLEHPERLFDFKNPYADKIRLFDEQANELYGLLADIVR</sequence>